<dbReference type="RefSeq" id="WP_166843762.1">
    <property type="nucleotide sequence ID" value="NZ_JAAONY010000003.1"/>
</dbReference>
<gene>
    <name evidence="2" type="ORF">HNR48_003434</name>
</gene>
<dbReference type="InterPro" id="IPR032710">
    <property type="entry name" value="NTF2-like_dom_sf"/>
</dbReference>
<reference evidence="2 3" key="1">
    <citation type="submission" date="2020-08" db="EMBL/GenBank/DDBJ databases">
        <title>Genomic Encyclopedia of Type Strains, Phase IV (KMG-IV): sequencing the most valuable type-strain genomes for metagenomic binning, comparative biology and taxonomic classification.</title>
        <authorList>
            <person name="Goeker M."/>
        </authorList>
    </citation>
    <scope>NUCLEOTIDE SEQUENCE [LARGE SCALE GENOMIC DNA]</scope>
    <source>
        <strain evidence="2 3">DSM 22368</strain>
    </source>
</reference>
<name>A0A7X0JVU3_9GAMM</name>
<dbReference type="SUPFAM" id="SSF54427">
    <property type="entry name" value="NTF2-like"/>
    <property type="match status" value="1"/>
</dbReference>
<protein>
    <recommendedName>
        <fullName evidence="1">SnoaL-like domain-containing protein</fullName>
    </recommendedName>
</protein>
<dbReference type="AlphaFoldDB" id="A0A7X0JVU3"/>
<dbReference type="Pfam" id="PF12680">
    <property type="entry name" value="SnoaL_2"/>
    <property type="match status" value="1"/>
</dbReference>
<dbReference type="Gene3D" id="3.10.450.50">
    <property type="match status" value="1"/>
</dbReference>
<sequence length="133" mass="15541">MSDLRLEKWHKVVAEKDTDTLTELLHPDMVFHSPTFWGAKEGGHVAHFILCQVLDIFQDFEYHREWIDGNNFALEFSCKVEDKHIKGIDLIQWNDKGQIVQFEVMVRPLNGLARLADMMTQRFMDAGLLKQPK</sequence>
<proteinExistence type="predicted"/>
<comment type="caution">
    <text evidence="2">The sequence shown here is derived from an EMBL/GenBank/DDBJ whole genome shotgun (WGS) entry which is preliminary data.</text>
</comment>
<keyword evidence="3" id="KW-1185">Reference proteome</keyword>
<dbReference type="InterPro" id="IPR037401">
    <property type="entry name" value="SnoaL-like"/>
</dbReference>
<evidence type="ECO:0000313" key="2">
    <source>
        <dbReference type="EMBL" id="MBB6523132.1"/>
    </source>
</evidence>
<evidence type="ECO:0000259" key="1">
    <source>
        <dbReference type="Pfam" id="PF12680"/>
    </source>
</evidence>
<accession>A0A7X0JVU3</accession>
<dbReference type="EMBL" id="JACHHT010000003">
    <property type="protein sequence ID" value="MBB6523132.1"/>
    <property type="molecule type" value="Genomic_DNA"/>
</dbReference>
<organism evidence="2 3">
    <name type="scientific">Pseudoteredinibacter isoporae</name>
    <dbReference type="NCBI Taxonomy" id="570281"/>
    <lineage>
        <taxon>Bacteria</taxon>
        <taxon>Pseudomonadati</taxon>
        <taxon>Pseudomonadota</taxon>
        <taxon>Gammaproteobacteria</taxon>
        <taxon>Cellvibrionales</taxon>
        <taxon>Cellvibrionaceae</taxon>
        <taxon>Pseudoteredinibacter</taxon>
    </lineage>
</organism>
<dbReference type="InParanoid" id="A0A7X0JVU3"/>
<feature type="domain" description="SnoaL-like" evidence="1">
    <location>
        <begin position="7"/>
        <end position="101"/>
    </location>
</feature>
<dbReference type="Proteomes" id="UP000528457">
    <property type="component" value="Unassembled WGS sequence"/>
</dbReference>
<evidence type="ECO:0000313" key="3">
    <source>
        <dbReference type="Proteomes" id="UP000528457"/>
    </source>
</evidence>